<dbReference type="PANTHER" id="PTHR19818">
    <property type="entry name" value="ZINC FINGER PROTEIN ZIC AND GLI"/>
    <property type="match status" value="1"/>
</dbReference>
<dbReference type="GO" id="GO:0008270">
    <property type="term" value="F:zinc ion binding"/>
    <property type="evidence" value="ECO:0007669"/>
    <property type="project" value="UniProtKB-KW"/>
</dbReference>
<dbReference type="GO" id="GO:0000981">
    <property type="term" value="F:DNA-binding transcription factor activity, RNA polymerase II-specific"/>
    <property type="evidence" value="ECO:0007669"/>
    <property type="project" value="TreeGrafter"/>
</dbReference>
<evidence type="ECO:0000313" key="10">
    <source>
        <dbReference type="Proteomes" id="UP001174997"/>
    </source>
</evidence>
<keyword evidence="7" id="KW-1133">Transmembrane helix</keyword>
<keyword evidence="4" id="KW-0862">Zinc</keyword>
<dbReference type="EMBL" id="JAULSY010000048">
    <property type="protein sequence ID" value="KAK0668999.1"/>
    <property type="molecule type" value="Genomic_DNA"/>
</dbReference>
<feature type="region of interest" description="Disordered" evidence="6">
    <location>
        <begin position="168"/>
        <end position="194"/>
    </location>
</feature>
<keyword evidence="2" id="KW-0677">Repeat</keyword>
<dbReference type="Pfam" id="PF00096">
    <property type="entry name" value="zf-C2H2"/>
    <property type="match status" value="1"/>
</dbReference>
<keyword evidence="7" id="KW-0812">Transmembrane</keyword>
<feature type="compositionally biased region" description="Polar residues" evidence="6">
    <location>
        <begin position="183"/>
        <end position="194"/>
    </location>
</feature>
<gene>
    <name evidence="9" type="ORF">QBC41DRAFT_224932</name>
</gene>
<dbReference type="PANTHER" id="PTHR19818:SF139">
    <property type="entry name" value="PAIR-RULE PROTEIN ODD-PAIRED"/>
    <property type="match status" value="1"/>
</dbReference>
<evidence type="ECO:0000256" key="1">
    <source>
        <dbReference type="ARBA" id="ARBA00022723"/>
    </source>
</evidence>
<evidence type="ECO:0000256" key="7">
    <source>
        <dbReference type="SAM" id="Phobius"/>
    </source>
</evidence>
<dbReference type="InterPro" id="IPR036236">
    <property type="entry name" value="Znf_C2H2_sf"/>
</dbReference>
<keyword evidence="7" id="KW-0472">Membrane</keyword>
<dbReference type="AlphaFoldDB" id="A0AA39ZDN0"/>
<dbReference type="PROSITE" id="PS00028">
    <property type="entry name" value="ZINC_FINGER_C2H2_1"/>
    <property type="match status" value="2"/>
</dbReference>
<dbReference type="GO" id="GO:0045944">
    <property type="term" value="P:positive regulation of transcription by RNA polymerase II"/>
    <property type="evidence" value="ECO:0007669"/>
    <property type="project" value="UniProtKB-ARBA"/>
</dbReference>
<dbReference type="SMART" id="SM00355">
    <property type="entry name" value="ZnF_C2H2"/>
    <property type="match status" value="6"/>
</dbReference>
<comment type="caution">
    <text evidence="9">The sequence shown here is derived from an EMBL/GenBank/DDBJ whole genome shotgun (WGS) entry which is preliminary data.</text>
</comment>
<sequence length="905" mass="101111">MTQPSRYSFAHPADQTPTSDPSNMGGLTRPSGVGVNNFSAYTMMQDNLGGLGTYNRHVPQPNAMASTMNASDFLKNYRIVKNSQPATVPFSWRDSDFTGPIFTDYRNNAPPSEAETLVSPTGGKLVSDSGYGSQTIRSVGNPSSVYNGEIDNAEAQIITQQFSRYGLSQLPTDDMPRRRDAQSQRAGSTTSTANNLRCPDCPQLTFKTNSELKKHKARHEKPFKCDVPGCSKAADGFSTNNDLDRHKAGVHRIYKSGTSVYRCYIDSCKDKNKTWPRPDNFRQHLKRVHHLENVELSTFLYRYVDSYQQVVVIGPQTTGGTSVASEYAPSEAGTHSTYAGNQSSWNGLRHSQTVASLSHIPDEPAVVQPQHLMYHSEMSQPDYSSFMNASGFQGQNQTSLDVPRISIDVELQGLNIPHGFQQQVEPAVQEQTLEQPGHVSPDILTGAGSGLLPMDEADGMHTHPAEVIQIDDDSPDNAQEDVFVEQPKSEPVTSISPDQMMLDRPSQAMAVDDESEPEDNEADNHVLESYDALPSVSEQESNLEDASRLQLLTVPSPEESTSQSPASVDLEKVEMTAKATLESLKMQGMLDRILMEFGYQKAEEVVVPRDLETPSAPSSVAATATTAEPTKEVKCEIDDCNKTFSRPCELKKHQKRHAKPYACTFAKCDKRFGSKNDWKRHENSQHFQLEIWRCTEPVYSPSRPEGYECGRVCQRRETLKGHLERDHRFEDAGEIEKKLNDYRHGRNFESRFWCGFCVKTIEPSGVGGPAHSERFDHIDCHFMGKKGFKEADIKEWRSLEMVGEQEVQVRKESRKRGREEGGSGEGGRSGKRARGKGRGEMLWTCVSLFFFLCLCDVFFADFCVGNSATAERFGTLRRRISVWTLVATRSVGIVGLLRMRRLMRR</sequence>
<dbReference type="PROSITE" id="PS50157">
    <property type="entry name" value="ZINC_FINGER_C2H2_2"/>
    <property type="match status" value="2"/>
</dbReference>
<feature type="compositionally biased region" description="Basic and acidic residues" evidence="6">
    <location>
        <begin position="807"/>
        <end position="821"/>
    </location>
</feature>
<evidence type="ECO:0000256" key="6">
    <source>
        <dbReference type="SAM" id="MobiDB-lite"/>
    </source>
</evidence>
<dbReference type="GO" id="GO:0000978">
    <property type="term" value="F:RNA polymerase II cis-regulatory region sequence-specific DNA binding"/>
    <property type="evidence" value="ECO:0007669"/>
    <property type="project" value="TreeGrafter"/>
</dbReference>
<evidence type="ECO:0000256" key="2">
    <source>
        <dbReference type="ARBA" id="ARBA00022737"/>
    </source>
</evidence>
<dbReference type="InterPro" id="IPR050329">
    <property type="entry name" value="GLI_C2H2-zinc-finger"/>
</dbReference>
<keyword evidence="3 5" id="KW-0863">Zinc-finger</keyword>
<proteinExistence type="predicted"/>
<keyword evidence="1" id="KW-0479">Metal-binding</keyword>
<protein>
    <recommendedName>
        <fullName evidence="8">C2H2-type domain-containing protein</fullName>
    </recommendedName>
</protein>
<evidence type="ECO:0000256" key="4">
    <source>
        <dbReference type="ARBA" id="ARBA00022833"/>
    </source>
</evidence>
<dbReference type="SUPFAM" id="SSF57667">
    <property type="entry name" value="beta-beta-alpha zinc fingers"/>
    <property type="match status" value="1"/>
</dbReference>
<feature type="domain" description="C2H2-type" evidence="8">
    <location>
        <begin position="633"/>
        <end position="662"/>
    </location>
</feature>
<evidence type="ECO:0000256" key="3">
    <source>
        <dbReference type="ARBA" id="ARBA00022771"/>
    </source>
</evidence>
<dbReference type="Gene3D" id="3.30.160.60">
    <property type="entry name" value="Classic Zinc Finger"/>
    <property type="match status" value="3"/>
</dbReference>
<feature type="region of interest" description="Disordered" evidence="6">
    <location>
        <begin position="1"/>
        <end position="31"/>
    </location>
</feature>
<dbReference type="InterPro" id="IPR013087">
    <property type="entry name" value="Znf_C2H2_type"/>
</dbReference>
<feature type="transmembrane region" description="Helical" evidence="7">
    <location>
        <begin position="880"/>
        <end position="899"/>
    </location>
</feature>
<feature type="domain" description="C2H2-type" evidence="8">
    <location>
        <begin position="661"/>
        <end position="686"/>
    </location>
</feature>
<dbReference type="GO" id="GO:0005634">
    <property type="term" value="C:nucleus"/>
    <property type="evidence" value="ECO:0007669"/>
    <property type="project" value="UniProtKB-ARBA"/>
</dbReference>
<keyword evidence="10" id="KW-1185">Reference proteome</keyword>
<name>A0AA39ZDN0_9PEZI</name>
<dbReference type="Proteomes" id="UP001174997">
    <property type="component" value="Unassembled WGS sequence"/>
</dbReference>
<evidence type="ECO:0000259" key="8">
    <source>
        <dbReference type="PROSITE" id="PS50157"/>
    </source>
</evidence>
<evidence type="ECO:0000256" key="5">
    <source>
        <dbReference type="PROSITE-ProRule" id="PRU00042"/>
    </source>
</evidence>
<feature type="region of interest" description="Disordered" evidence="6">
    <location>
        <begin position="112"/>
        <end position="136"/>
    </location>
</feature>
<evidence type="ECO:0000313" key="9">
    <source>
        <dbReference type="EMBL" id="KAK0668999.1"/>
    </source>
</evidence>
<organism evidence="9 10">
    <name type="scientific">Cercophora samala</name>
    <dbReference type="NCBI Taxonomy" id="330535"/>
    <lineage>
        <taxon>Eukaryota</taxon>
        <taxon>Fungi</taxon>
        <taxon>Dikarya</taxon>
        <taxon>Ascomycota</taxon>
        <taxon>Pezizomycotina</taxon>
        <taxon>Sordariomycetes</taxon>
        <taxon>Sordariomycetidae</taxon>
        <taxon>Sordariales</taxon>
        <taxon>Lasiosphaeriaceae</taxon>
        <taxon>Cercophora</taxon>
    </lineage>
</organism>
<reference evidence="9" key="1">
    <citation type="submission" date="2023-06" db="EMBL/GenBank/DDBJ databases">
        <title>Genome-scale phylogeny and comparative genomics of the fungal order Sordariales.</title>
        <authorList>
            <consortium name="Lawrence Berkeley National Laboratory"/>
            <person name="Hensen N."/>
            <person name="Bonometti L."/>
            <person name="Westerberg I."/>
            <person name="Brannstrom I.O."/>
            <person name="Guillou S."/>
            <person name="Cros-Aarteil S."/>
            <person name="Calhoun S."/>
            <person name="Haridas S."/>
            <person name="Kuo A."/>
            <person name="Mondo S."/>
            <person name="Pangilinan J."/>
            <person name="Riley R."/>
            <person name="Labutti K."/>
            <person name="Andreopoulos B."/>
            <person name="Lipzen A."/>
            <person name="Chen C."/>
            <person name="Yanf M."/>
            <person name="Daum C."/>
            <person name="Ng V."/>
            <person name="Clum A."/>
            <person name="Steindorff A."/>
            <person name="Ohm R."/>
            <person name="Martin F."/>
            <person name="Silar P."/>
            <person name="Natvig D."/>
            <person name="Lalanne C."/>
            <person name="Gautier V."/>
            <person name="Ament-Velasquez S.L."/>
            <person name="Kruys A."/>
            <person name="Hutchinson M.I."/>
            <person name="Powell A.J."/>
            <person name="Barry K."/>
            <person name="Miller A.N."/>
            <person name="Grigoriev I.V."/>
            <person name="Debuchy R."/>
            <person name="Gladieux P."/>
            <person name="Thoren M.H."/>
            <person name="Johannesson H."/>
        </authorList>
    </citation>
    <scope>NUCLEOTIDE SEQUENCE</scope>
    <source>
        <strain evidence="9">CBS 307.81</strain>
    </source>
</reference>
<accession>A0AA39ZDN0</accession>
<feature type="region of interest" description="Disordered" evidence="6">
    <location>
        <begin position="807"/>
        <end position="835"/>
    </location>
</feature>